<keyword evidence="2" id="KW-1185">Reference proteome</keyword>
<organism evidence="1 2">
    <name type="scientific">Sphingomonas taxi</name>
    <dbReference type="NCBI Taxonomy" id="1549858"/>
    <lineage>
        <taxon>Bacteria</taxon>
        <taxon>Pseudomonadati</taxon>
        <taxon>Pseudomonadota</taxon>
        <taxon>Alphaproteobacteria</taxon>
        <taxon>Sphingomonadales</taxon>
        <taxon>Sphingomonadaceae</taxon>
        <taxon>Sphingomonas</taxon>
    </lineage>
</organism>
<sequence length="137" mass="15898">MENTDAIAAMLDSIGHLIAKEADAKLDRILLYARVEEGALAPSLFEDHANFIQYVSPSLSRDYDVLFDLWRQQSGVHWGEIEYLLHSGSFDVRFVYPDEIDPDEDTFVRRDRVVQRYFGDKPIVYPPWDDELPSFDL</sequence>
<name>A0A097EL26_9SPHN</name>
<dbReference type="KEGG" id="stax:MC45_14710"/>
<dbReference type="Proteomes" id="UP000033200">
    <property type="component" value="Chromosome"/>
</dbReference>
<proteinExistence type="predicted"/>
<reference evidence="1 2" key="1">
    <citation type="submission" date="2014-09" db="EMBL/GenBank/DDBJ databases">
        <title>Using Illumina technology Improving SMRT sequencing Genome Assembly by RASTools.</title>
        <authorList>
            <person name="Zhou Y."/>
            <person name="Ma T."/>
            <person name="Liu T."/>
        </authorList>
    </citation>
    <scope>NUCLEOTIDE SEQUENCE [LARGE SCALE GENOMIC DNA]</scope>
    <source>
        <strain evidence="1 2">ATCC 55669</strain>
    </source>
</reference>
<protein>
    <submittedName>
        <fullName evidence="1">Uncharacterized protein</fullName>
    </submittedName>
</protein>
<accession>A0A097EL26</accession>
<dbReference type="eggNOG" id="ENOG5032M7I">
    <property type="taxonomic scope" value="Bacteria"/>
</dbReference>
<dbReference type="RefSeq" id="WP_038667530.1">
    <property type="nucleotide sequence ID" value="NZ_CP009571.1"/>
</dbReference>
<gene>
    <name evidence="1" type="ORF">MC45_14710</name>
</gene>
<evidence type="ECO:0000313" key="2">
    <source>
        <dbReference type="Proteomes" id="UP000033200"/>
    </source>
</evidence>
<dbReference type="HOGENOM" id="CLU_1863901_0_0_5"/>
<dbReference type="EMBL" id="CP009571">
    <property type="protein sequence ID" value="AIT08279.1"/>
    <property type="molecule type" value="Genomic_DNA"/>
</dbReference>
<dbReference type="AlphaFoldDB" id="A0A097EL26"/>
<evidence type="ECO:0000313" key="1">
    <source>
        <dbReference type="EMBL" id="AIT08279.1"/>
    </source>
</evidence>